<dbReference type="PANTHER" id="PTHR34072">
    <property type="entry name" value="ENZYMATIC POLYPROTEIN-RELATED"/>
    <property type="match status" value="1"/>
</dbReference>
<dbReference type="InterPro" id="IPR043502">
    <property type="entry name" value="DNA/RNA_pol_sf"/>
</dbReference>
<feature type="non-terminal residue" evidence="1">
    <location>
        <position position="210"/>
    </location>
</feature>
<dbReference type="Proteomes" id="UP001234581">
    <property type="component" value="Unassembled WGS sequence"/>
</dbReference>
<evidence type="ECO:0008006" key="3">
    <source>
        <dbReference type="Google" id="ProtNLM"/>
    </source>
</evidence>
<evidence type="ECO:0000313" key="2">
    <source>
        <dbReference type="Proteomes" id="UP001234581"/>
    </source>
</evidence>
<dbReference type="InterPro" id="IPR043128">
    <property type="entry name" value="Rev_trsase/Diguanyl_cyclase"/>
</dbReference>
<organism evidence="1 2">
    <name type="scientific">Lichtheimia ornata</name>
    <dbReference type="NCBI Taxonomy" id="688661"/>
    <lineage>
        <taxon>Eukaryota</taxon>
        <taxon>Fungi</taxon>
        <taxon>Fungi incertae sedis</taxon>
        <taxon>Mucoromycota</taxon>
        <taxon>Mucoromycotina</taxon>
        <taxon>Mucoromycetes</taxon>
        <taxon>Mucorales</taxon>
        <taxon>Lichtheimiaceae</taxon>
        <taxon>Lichtheimia</taxon>
    </lineage>
</organism>
<dbReference type="RefSeq" id="XP_058339874.1">
    <property type="nucleotide sequence ID" value="XM_058489349.1"/>
</dbReference>
<keyword evidence="2" id="KW-1185">Reference proteome</keyword>
<dbReference type="SUPFAM" id="SSF56672">
    <property type="entry name" value="DNA/RNA polymerases"/>
    <property type="match status" value="1"/>
</dbReference>
<reference evidence="1 2" key="1">
    <citation type="submission" date="2023-03" db="EMBL/GenBank/DDBJ databases">
        <title>Genome sequence of Lichtheimia ornata CBS 291.66.</title>
        <authorList>
            <person name="Mohabir J.T."/>
            <person name="Shea T.P."/>
            <person name="Kurbessoian T."/>
            <person name="Berby B."/>
            <person name="Fontaine J."/>
            <person name="Livny J."/>
            <person name="Gnirke A."/>
            <person name="Stajich J.E."/>
            <person name="Cuomo C.A."/>
        </authorList>
    </citation>
    <scope>NUCLEOTIDE SEQUENCE [LARGE SCALE GENOMIC DNA]</scope>
    <source>
        <strain evidence="1">CBS 291.66</strain>
    </source>
</reference>
<gene>
    <name evidence="1" type="ORF">O0I10_009357</name>
</gene>
<accession>A0AAD7UXX7</accession>
<protein>
    <recommendedName>
        <fullName evidence="3">Reverse transcriptase RNase H-like domain-containing protein</fullName>
    </recommendedName>
</protein>
<sequence length="210" mass="24618">MFRGCPFGLNPFHPNSKGRARSQNIHTLTAPLDELRNVDKLDDEWTDEHTDAFIAIQKILTNTPILRYPNMAYPFSWPLTPRMRVSVRCCIRLLMVKLGTFLSWLVHCRNLNVTIQLQTENCLQWYTHWKNSTTYLWGNTLYTDHRALYLFAHPKSCYTRIDDRLVDHILEYKFDVVHLPGLDNILPDQLSRLFPTAKELRGVMITTILS</sequence>
<comment type="caution">
    <text evidence="1">The sequence shown here is derived from an EMBL/GenBank/DDBJ whole genome shotgun (WGS) entry which is preliminary data.</text>
</comment>
<dbReference type="EMBL" id="JARTCD010000054">
    <property type="protein sequence ID" value="KAJ8654961.1"/>
    <property type="molecule type" value="Genomic_DNA"/>
</dbReference>
<dbReference type="AlphaFoldDB" id="A0AAD7UXX7"/>
<proteinExistence type="predicted"/>
<evidence type="ECO:0000313" key="1">
    <source>
        <dbReference type="EMBL" id="KAJ8654961.1"/>
    </source>
</evidence>
<name>A0AAD7UXX7_9FUNG</name>
<dbReference type="Gene3D" id="3.30.70.270">
    <property type="match status" value="1"/>
</dbReference>
<dbReference type="GeneID" id="83216763"/>